<dbReference type="Gene3D" id="3.40.50.9100">
    <property type="entry name" value="Dehydroquinase, class II"/>
    <property type="match status" value="1"/>
</dbReference>
<dbReference type="EC" id="4.2.1.10" evidence="6 8"/>
<dbReference type="CDD" id="cd00466">
    <property type="entry name" value="DHQase_II"/>
    <property type="match status" value="1"/>
</dbReference>
<sequence length="162" mass="18108">MQKVFIINGPNLGILGKRQNNIYGNKTLNDIEDNLKIIATKNDIEIIHLQKNSEGEIVSILNEIYISYCDNSKSENLKRNLIGIIINPAAYTHTSIAIRDALEVFNETKVPIIEVHLSNIFSRETFRHKSYISPIATGVISGLGSYGYEAAIFKIIEMGKNA</sequence>
<keyword evidence="7 8" id="KW-0456">Lyase</keyword>
<organism evidence="12 13">
    <name type="scientific">Spirobacillus cienkowskii</name>
    <dbReference type="NCBI Taxonomy" id="495820"/>
    <lineage>
        <taxon>Bacteria</taxon>
        <taxon>Pseudomonadati</taxon>
        <taxon>Bdellovibrionota</taxon>
        <taxon>Oligoflexia</taxon>
        <taxon>Silvanigrellales</taxon>
        <taxon>Spirobacillus</taxon>
    </lineage>
</organism>
<dbReference type="PIRSF" id="PIRSF001399">
    <property type="entry name" value="DHquinase_II"/>
    <property type="match status" value="1"/>
</dbReference>
<keyword evidence="8" id="KW-0057">Aromatic amino acid biosynthesis</keyword>
<dbReference type="PANTHER" id="PTHR21272:SF3">
    <property type="entry name" value="CATABOLIC 3-DEHYDROQUINASE"/>
    <property type="match status" value="1"/>
</dbReference>
<comment type="subunit">
    <text evidence="5 8">Homododecamer.</text>
</comment>
<feature type="binding site" evidence="8 10">
    <location>
        <position position="100"/>
    </location>
    <ligand>
        <name>substrate</name>
    </ligand>
</feature>
<keyword evidence="13" id="KW-1185">Reference proteome</keyword>
<gene>
    <name evidence="8" type="primary">aroQ</name>
    <name evidence="12" type="ORF">DCC88_06140</name>
</gene>
<feature type="binding site" evidence="8 10">
    <location>
        <position position="87"/>
    </location>
    <ligand>
        <name>substrate</name>
    </ligand>
</feature>
<dbReference type="NCBIfam" id="NF003807">
    <property type="entry name" value="PRK05395.1-4"/>
    <property type="match status" value="1"/>
</dbReference>
<evidence type="ECO:0000256" key="2">
    <source>
        <dbReference type="ARBA" id="ARBA00003924"/>
    </source>
</evidence>
<proteinExistence type="inferred from homology"/>
<name>A0A369KX18_9BACT</name>
<protein>
    <recommendedName>
        <fullName evidence="6 8">3-dehydroquinate dehydratase</fullName>
        <shortName evidence="8">3-dehydroquinase</shortName>
        <ecNumber evidence="6 8">4.2.1.10</ecNumber>
    </recommendedName>
    <alternativeName>
        <fullName evidence="8">Type II DHQase</fullName>
    </alternativeName>
</protein>
<dbReference type="HAMAP" id="MF_00169">
    <property type="entry name" value="AroQ"/>
    <property type="match status" value="1"/>
</dbReference>
<dbReference type="UniPathway" id="UPA00053">
    <property type="reaction ID" value="UER00086"/>
</dbReference>
<dbReference type="SUPFAM" id="SSF52304">
    <property type="entry name" value="Type II 3-dehydroquinate dehydratase"/>
    <property type="match status" value="1"/>
</dbReference>
<dbReference type="AlphaFoldDB" id="A0A369KX18"/>
<dbReference type="GO" id="GO:0009423">
    <property type="term" value="P:chorismate biosynthetic process"/>
    <property type="evidence" value="ECO:0007669"/>
    <property type="project" value="UniProtKB-UniRule"/>
</dbReference>
<comment type="caution">
    <text evidence="12">The sequence shown here is derived from an EMBL/GenBank/DDBJ whole genome shotgun (WGS) entry which is preliminary data.</text>
</comment>
<evidence type="ECO:0000256" key="4">
    <source>
        <dbReference type="ARBA" id="ARBA00011037"/>
    </source>
</evidence>
<comment type="pathway">
    <text evidence="3 8">Metabolic intermediate biosynthesis; chorismate biosynthesis; chorismate from D-erythrose 4-phosphate and phosphoenolpyruvate: step 3/7.</text>
</comment>
<evidence type="ECO:0000313" key="12">
    <source>
        <dbReference type="EMBL" id="RDB36254.1"/>
    </source>
</evidence>
<dbReference type="InterPro" id="IPR036441">
    <property type="entry name" value="DHquinase_II_sf"/>
</dbReference>
<evidence type="ECO:0000256" key="7">
    <source>
        <dbReference type="ARBA" id="ARBA00023239"/>
    </source>
</evidence>
<feature type="binding site" evidence="8 10">
    <location>
        <position position="93"/>
    </location>
    <ligand>
        <name>substrate</name>
    </ligand>
</feature>
<comment type="catalytic activity">
    <reaction evidence="1 8">
        <text>3-dehydroquinate = 3-dehydroshikimate + H2O</text>
        <dbReference type="Rhea" id="RHEA:21096"/>
        <dbReference type="ChEBI" id="CHEBI:15377"/>
        <dbReference type="ChEBI" id="CHEBI:16630"/>
        <dbReference type="ChEBI" id="CHEBI:32364"/>
        <dbReference type="EC" id="4.2.1.10"/>
    </reaction>
</comment>
<dbReference type="GO" id="GO:0008652">
    <property type="term" value="P:amino acid biosynthetic process"/>
    <property type="evidence" value="ECO:0007669"/>
    <property type="project" value="UniProtKB-KW"/>
</dbReference>
<dbReference type="Proteomes" id="UP000253934">
    <property type="component" value="Unassembled WGS sequence"/>
</dbReference>
<dbReference type="EMBL" id="QOVW01000064">
    <property type="protein sequence ID" value="RDB36254.1"/>
    <property type="molecule type" value="Genomic_DNA"/>
</dbReference>
<dbReference type="GO" id="GO:0003855">
    <property type="term" value="F:3-dehydroquinate dehydratase activity"/>
    <property type="evidence" value="ECO:0007669"/>
    <property type="project" value="UniProtKB-UniRule"/>
</dbReference>
<evidence type="ECO:0000256" key="9">
    <source>
        <dbReference type="PIRSR" id="PIRSR001399-1"/>
    </source>
</evidence>
<feature type="active site" description="Proton acceptor" evidence="8 9">
    <location>
        <position position="23"/>
    </location>
</feature>
<reference evidence="12" key="1">
    <citation type="submission" date="2018-04" db="EMBL/GenBank/DDBJ databases">
        <title>Draft genome sequence of the Candidatus Spirobacillus cienkowskii, a pathogen of freshwater Daphnia species, reconstructed from hemolymph metagenomic reads.</title>
        <authorList>
            <person name="Bresciani L."/>
            <person name="Lemos L.N."/>
            <person name="Wale N."/>
            <person name="Lin J.Y."/>
            <person name="Fernandes G.R."/>
            <person name="Duffy M.A."/>
            <person name="Rodrigues J.M."/>
        </authorList>
    </citation>
    <scope>NUCLEOTIDE SEQUENCE [LARGE SCALE GENOMIC DNA]</scope>
    <source>
        <strain evidence="12">Binning01</strain>
    </source>
</reference>
<evidence type="ECO:0000313" key="13">
    <source>
        <dbReference type="Proteomes" id="UP000253934"/>
    </source>
</evidence>
<evidence type="ECO:0000256" key="10">
    <source>
        <dbReference type="PIRSR" id="PIRSR001399-2"/>
    </source>
</evidence>
<keyword evidence="8" id="KW-0028">Amino-acid biosynthesis</keyword>
<comment type="function">
    <text evidence="2 8">Catalyzes a trans-dehydration via an enolate intermediate.</text>
</comment>
<dbReference type="InterPro" id="IPR001874">
    <property type="entry name" value="DHquinase_II"/>
</dbReference>
<evidence type="ECO:0000256" key="3">
    <source>
        <dbReference type="ARBA" id="ARBA00004902"/>
    </source>
</evidence>
<dbReference type="PANTHER" id="PTHR21272">
    <property type="entry name" value="CATABOLIC 3-DEHYDROQUINASE"/>
    <property type="match status" value="1"/>
</dbReference>
<evidence type="ECO:0000256" key="1">
    <source>
        <dbReference type="ARBA" id="ARBA00001864"/>
    </source>
</evidence>
<dbReference type="PROSITE" id="PS01029">
    <property type="entry name" value="DEHYDROQUINASE_II"/>
    <property type="match status" value="1"/>
</dbReference>
<feature type="binding site" evidence="8 10">
    <location>
        <begin position="117"/>
        <end position="118"/>
    </location>
    <ligand>
        <name>substrate</name>
    </ligand>
</feature>
<dbReference type="NCBIfam" id="NF003805">
    <property type="entry name" value="PRK05395.1-2"/>
    <property type="match status" value="1"/>
</dbReference>
<comment type="similarity">
    <text evidence="4 8">Belongs to the type-II 3-dehydroquinase family.</text>
</comment>
<dbReference type="InterPro" id="IPR018509">
    <property type="entry name" value="DHquinase_II_CS"/>
</dbReference>
<evidence type="ECO:0000256" key="11">
    <source>
        <dbReference type="PIRSR" id="PIRSR001399-3"/>
    </source>
</evidence>
<evidence type="ECO:0000256" key="5">
    <source>
        <dbReference type="ARBA" id="ARBA00011193"/>
    </source>
</evidence>
<evidence type="ECO:0000256" key="8">
    <source>
        <dbReference type="HAMAP-Rule" id="MF_00169"/>
    </source>
</evidence>
<dbReference type="GO" id="GO:0009073">
    <property type="term" value="P:aromatic amino acid family biosynthetic process"/>
    <property type="evidence" value="ECO:0007669"/>
    <property type="project" value="UniProtKB-KW"/>
</dbReference>
<feature type="active site" description="Proton donor" evidence="8 9">
    <location>
        <position position="116"/>
    </location>
</feature>
<accession>A0A369KX18</accession>
<feature type="site" description="Transition state stabilizer" evidence="8 11">
    <location>
        <position position="18"/>
    </location>
</feature>
<dbReference type="Pfam" id="PF01220">
    <property type="entry name" value="DHquinase_II"/>
    <property type="match status" value="1"/>
</dbReference>
<dbReference type="GO" id="GO:0019631">
    <property type="term" value="P:quinate catabolic process"/>
    <property type="evidence" value="ECO:0007669"/>
    <property type="project" value="TreeGrafter"/>
</dbReference>
<evidence type="ECO:0000256" key="6">
    <source>
        <dbReference type="ARBA" id="ARBA00012060"/>
    </source>
</evidence>
<feature type="binding site" evidence="8 10">
    <location>
        <position position="127"/>
    </location>
    <ligand>
        <name>substrate</name>
    </ligand>
</feature>